<feature type="domain" description="Ig-like" evidence="8">
    <location>
        <begin position="493"/>
        <end position="563"/>
    </location>
</feature>
<reference evidence="9 10" key="1">
    <citation type="submission" date="2024-04" db="EMBL/GenBank/DDBJ databases">
        <authorList>
            <consortium name="Genoscope - CEA"/>
            <person name="William W."/>
        </authorList>
    </citation>
    <scope>NUCLEOTIDE SEQUENCE [LARGE SCALE GENOMIC DNA]</scope>
</reference>
<keyword evidence="10" id="KW-1185">Reference proteome</keyword>
<evidence type="ECO:0000256" key="3">
    <source>
        <dbReference type="ARBA" id="ARBA00023157"/>
    </source>
</evidence>
<comment type="caution">
    <text evidence="9">The sequence shown here is derived from an EMBL/GenBank/DDBJ whole genome shotgun (WGS) entry which is preliminary data.</text>
</comment>
<dbReference type="AlphaFoldDB" id="A0AAV2H8L5"/>
<dbReference type="SUPFAM" id="SSF48726">
    <property type="entry name" value="Immunoglobulin"/>
    <property type="match status" value="1"/>
</dbReference>
<keyword evidence="2 6" id="KW-0472">Membrane</keyword>
<gene>
    <name evidence="9" type="ORF">GSLYS_00003648001</name>
</gene>
<dbReference type="EMBL" id="CAXITT010000049">
    <property type="protein sequence ID" value="CAL1529493.1"/>
    <property type="molecule type" value="Genomic_DNA"/>
</dbReference>
<keyword evidence="6" id="KW-0812">Transmembrane</keyword>
<keyword evidence="6" id="KW-1133">Transmembrane helix</keyword>
<name>A0AAV2H8L5_LYMST</name>
<proteinExistence type="predicted"/>
<dbReference type="GO" id="GO:0016020">
    <property type="term" value="C:membrane"/>
    <property type="evidence" value="ECO:0007669"/>
    <property type="project" value="UniProtKB-SubCell"/>
</dbReference>
<evidence type="ECO:0000256" key="4">
    <source>
        <dbReference type="ARBA" id="ARBA00023180"/>
    </source>
</evidence>
<protein>
    <recommendedName>
        <fullName evidence="8">Ig-like domain-containing protein</fullName>
    </recommendedName>
</protein>
<evidence type="ECO:0000256" key="7">
    <source>
        <dbReference type="SAM" id="SignalP"/>
    </source>
</evidence>
<evidence type="ECO:0000256" key="6">
    <source>
        <dbReference type="SAM" id="Phobius"/>
    </source>
</evidence>
<dbReference type="InterPro" id="IPR007110">
    <property type="entry name" value="Ig-like_dom"/>
</dbReference>
<feature type="signal peptide" evidence="7">
    <location>
        <begin position="1"/>
        <end position="23"/>
    </location>
</feature>
<accession>A0AAV2H8L5</accession>
<dbReference type="PANTHER" id="PTHR11640">
    <property type="entry name" value="NEPHRIN"/>
    <property type="match status" value="1"/>
</dbReference>
<dbReference type="InterPro" id="IPR036179">
    <property type="entry name" value="Ig-like_dom_sf"/>
</dbReference>
<evidence type="ECO:0000256" key="5">
    <source>
        <dbReference type="ARBA" id="ARBA00023319"/>
    </source>
</evidence>
<keyword evidence="3" id="KW-1015">Disulfide bond</keyword>
<evidence type="ECO:0000313" key="10">
    <source>
        <dbReference type="Proteomes" id="UP001497497"/>
    </source>
</evidence>
<dbReference type="InterPro" id="IPR051275">
    <property type="entry name" value="Cell_adhesion_signaling"/>
</dbReference>
<dbReference type="Proteomes" id="UP001497497">
    <property type="component" value="Unassembled WGS sequence"/>
</dbReference>
<keyword evidence="7" id="KW-0732">Signal</keyword>
<feature type="domain" description="Ig-like" evidence="8">
    <location>
        <begin position="573"/>
        <end position="672"/>
    </location>
</feature>
<keyword evidence="5" id="KW-0393">Immunoglobulin domain</keyword>
<feature type="chain" id="PRO_5043595421" description="Ig-like domain-containing protein" evidence="7">
    <location>
        <begin position="24"/>
        <end position="835"/>
    </location>
</feature>
<dbReference type="PROSITE" id="PS50835">
    <property type="entry name" value="IG_LIKE"/>
    <property type="match status" value="2"/>
</dbReference>
<evidence type="ECO:0000313" key="9">
    <source>
        <dbReference type="EMBL" id="CAL1529493.1"/>
    </source>
</evidence>
<feature type="transmembrane region" description="Helical" evidence="6">
    <location>
        <begin position="787"/>
        <end position="811"/>
    </location>
</feature>
<evidence type="ECO:0000259" key="8">
    <source>
        <dbReference type="PROSITE" id="PS50835"/>
    </source>
</evidence>
<evidence type="ECO:0000256" key="1">
    <source>
        <dbReference type="ARBA" id="ARBA00004479"/>
    </source>
</evidence>
<organism evidence="9 10">
    <name type="scientific">Lymnaea stagnalis</name>
    <name type="common">Great pond snail</name>
    <name type="synonym">Helix stagnalis</name>
    <dbReference type="NCBI Taxonomy" id="6523"/>
    <lineage>
        <taxon>Eukaryota</taxon>
        <taxon>Metazoa</taxon>
        <taxon>Spiralia</taxon>
        <taxon>Lophotrochozoa</taxon>
        <taxon>Mollusca</taxon>
        <taxon>Gastropoda</taxon>
        <taxon>Heterobranchia</taxon>
        <taxon>Euthyneura</taxon>
        <taxon>Panpulmonata</taxon>
        <taxon>Hygrophila</taxon>
        <taxon>Lymnaeoidea</taxon>
        <taxon>Lymnaeidae</taxon>
        <taxon>Lymnaea</taxon>
    </lineage>
</organism>
<sequence length="835" mass="93807">MSAMTSYTLLVSLAFYLIPATDGQKTCFLSYQKPLTLSCDAKGHHATNLTWSLFDTQSNRTLIINICEVTICHPLIPRLANVPLVASVTSENSGQSIQSSTLNANVRYANLKRLSTFRKLQCQYNDYTITLCDTLDVYVNPTEIKVDEFSRFPAGYLFEISVTTDNIFPFEECTLYVDNMTIQPNASLIRTYESETMPYSSYVNPESGSHLELVDRYHAFCWYELNITELGHGFHQFQITVSAKNSDQDRHLVTTDVLSFNFDWPNEVSIVCHYPEIVNYDVILTCRSADLTYNVGCEFEILTNGTSIRVIYNKYSKVSYADLLGVPKLVTECRRTWNTTYLGPGYHEFRVSLVTNVTGNLSGFTSPYTTPLTLYYTKPAPGYVPGCIYQEVSEKAVIISCRENLTSDVVGCEYQIKTNGFLTQVKGETKLGNFTAYLSEGSSSVSECNLTVNPSDLGIGYHQFRVLIVTNATNGNITRIAFDFTSPLFFYLPEVDAHPNRDWFGSDGTGNWTCYLKNAGHPPGSLRWTWVMSNGTLFTGSPGNELLSLTNMSLVYNKNYSCQPISVLRDDLPKMYVNLVMNQKARLLSFKANGKEGQLVVEIDSYVTLECLTSGYPTSEILFRQVGRSGTRTTDSPYYAFKVSSCLDSGRYTCGVRQWPSYEILEYPIEIIVKCPQVIRNAGEYPRQYYTYVTGNLNVTVPVSGYPEPNHYTLLRLHGNRNVTVTSGYRASYLPGDNPDGTIVLSFADVQDDFFTNYTLVFGNGMGSDQEYSFYLTNVRPDFDVHLGAIIGGLCGGVAAVILIMFIIYYFKISQKHRIVQSTSSSNYVFTITQK</sequence>
<keyword evidence="4" id="KW-0325">Glycoprotein</keyword>
<evidence type="ECO:0000256" key="2">
    <source>
        <dbReference type="ARBA" id="ARBA00023136"/>
    </source>
</evidence>
<comment type="subcellular location">
    <subcellularLocation>
        <location evidence="1">Membrane</location>
        <topology evidence="1">Single-pass type I membrane protein</topology>
    </subcellularLocation>
</comment>